<evidence type="ECO:0000313" key="2">
    <source>
        <dbReference type="Proteomes" id="UP000242930"/>
    </source>
</evidence>
<dbReference type="RefSeq" id="WP_090310994.1">
    <property type="nucleotide sequence ID" value="NZ_FNZE01000008.1"/>
</dbReference>
<name>A0A1H6YIB6_9PSED</name>
<gene>
    <name evidence="1" type="ORF">SAMN05216201_10884</name>
</gene>
<accession>A0A1H6YIB6</accession>
<reference evidence="2" key="1">
    <citation type="submission" date="2016-10" db="EMBL/GenBank/DDBJ databases">
        <authorList>
            <person name="Varghese N."/>
            <person name="Submissions S."/>
        </authorList>
    </citation>
    <scope>NUCLEOTIDE SEQUENCE [LARGE SCALE GENOMIC DNA]</scope>
    <source>
        <strain evidence="2">LMG 25967</strain>
    </source>
</reference>
<keyword evidence="2" id="KW-1185">Reference proteome</keyword>
<dbReference type="AlphaFoldDB" id="A0A1H6YIB6"/>
<evidence type="ECO:0008006" key="3">
    <source>
        <dbReference type="Google" id="ProtNLM"/>
    </source>
</evidence>
<protein>
    <recommendedName>
        <fullName evidence="3">Motility protein</fullName>
    </recommendedName>
</protein>
<dbReference type="EMBL" id="FNZE01000008">
    <property type="protein sequence ID" value="SEJ41029.1"/>
    <property type="molecule type" value="Genomic_DNA"/>
</dbReference>
<organism evidence="1 2">
    <name type="scientific">Pseudomonas linyingensis</name>
    <dbReference type="NCBI Taxonomy" id="915471"/>
    <lineage>
        <taxon>Bacteria</taxon>
        <taxon>Pseudomonadati</taxon>
        <taxon>Pseudomonadota</taxon>
        <taxon>Gammaproteobacteria</taxon>
        <taxon>Pseudomonadales</taxon>
        <taxon>Pseudomonadaceae</taxon>
        <taxon>Pseudomonas</taxon>
    </lineage>
</organism>
<proteinExistence type="predicted"/>
<evidence type="ECO:0000313" key="1">
    <source>
        <dbReference type="EMBL" id="SEJ41029.1"/>
    </source>
</evidence>
<sequence>MDISVNAAVNSALQMQQVQVEQEKQALLFKQAIQSEAATVQQLLQPAAQTPALASEGSIGSQINTFA</sequence>
<dbReference type="Proteomes" id="UP000242930">
    <property type="component" value="Unassembled WGS sequence"/>
</dbReference>
<dbReference type="STRING" id="915471.SAMN05216201_10884"/>